<sequence>MNFNKRYYFKNIANETLDIIDKGYYINKDREKVELRELIDNAVKGTKLICGSTNEEFSSCEDNINDIVNEKKDNYYVSNYSKTNVNTTNHTISVVNNTTIDTIIELRKKDIGGNIIALNFASAKSPGGGFQTGANAQEESIARASALYPCLIRCKEFYEYHKKQESPLYSNNMIYSPNVPIFRDDKGNLLSNPILCSFITSPAVNAKVARDRGIKEDVIRETMKVRIKEILNLALNKQPKAIVLGAFGCGVFGNIPKDVARIFVLELMQKIDRLKNIEVIFAIYDNNGEIINIFSEELKILIGEVKC</sequence>
<organism evidence="2 3">
    <name type="scientific">Clostridium liquoris</name>
    <dbReference type="NCBI Taxonomy" id="1289519"/>
    <lineage>
        <taxon>Bacteria</taxon>
        <taxon>Bacillati</taxon>
        <taxon>Bacillota</taxon>
        <taxon>Clostridia</taxon>
        <taxon>Eubacteriales</taxon>
        <taxon>Clostridiaceae</taxon>
        <taxon>Clostridium</taxon>
    </lineage>
</organism>
<dbReference type="InterPro" id="IPR043472">
    <property type="entry name" value="Macro_dom-like"/>
</dbReference>
<dbReference type="PIRSF" id="PIRSF014899">
    <property type="entry name" value="UCP014899"/>
    <property type="match status" value="1"/>
</dbReference>
<name>A0A2T0B1T8_9CLOT</name>
<comment type="caution">
    <text evidence="2">The sequence shown here is derived from an EMBL/GenBank/DDBJ whole genome shotgun (WGS) entry which is preliminary data.</text>
</comment>
<gene>
    <name evidence="2" type="ORF">CLLI_22930</name>
</gene>
<dbReference type="SUPFAM" id="SSF52949">
    <property type="entry name" value="Macro domain-like"/>
    <property type="match status" value="1"/>
</dbReference>
<accession>A0A2T0B1T8</accession>
<dbReference type="PANTHER" id="PTHR35596">
    <property type="entry name" value="DUF2263 DOMAIN-CONTAINING PROTEIN"/>
    <property type="match status" value="1"/>
</dbReference>
<dbReference type="InterPro" id="IPR019261">
    <property type="entry name" value="PARG_cat_microbial"/>
</dbReference>
<protein>
    <recommendedName>
        <fullName evidence="1">Microbial-type PARG catalytic domain-containing protein</fullName>
    </recommendedName>
</protein>
<dbReference type="AlphaFoldDB" id="A0A2T0B1T8"/>
<keyword evidence="3" id="KW-1185">Reference proteome</keyword>
<evidence type="ECO:0000313" key="3">
    <source>
        <dbReference type="Proteomes" id="UP000239706"/>
    </source>
</evidence>
<dbReference type="NCBIfam" id="TIGR02452">
    <property type="entry name" value="TIGR02452 family protein"/>
    <property type="match status" value="1"/>
</dbReference>
<feature type="domain" description="Microbial-type PARG catalytic" evidence="1">
    <location>
        <begin position="13"/>
        <end position="184"/>
    </location>
</feature>
<dbReference type="Gene3D" id="3.40.220.10">
    <property type="entry name" value="Leucine Aminopeptidase, subunit E, domain 1"/>
    <property type="match status" value="1"/>
</dbReference>
<dbReference type="Proteomes" id="UP000239706">
    <property type="component" value="Unassembled WGS sequence"/>
</dbReference>
<dbReference type="InterPro" id="IPR012664">
    <property type="entry name" value="CHP02452"/>
</dbReference>
<evidence type="ECO:0000313" key="2">
    <source>
        <dbReference type="EMBL" id="PRR77729.1"/>
    </source>
</evidence>
<evidence type="ECO:0000259" key="1">
    <source>
        <dbReference type="Pfam" id="PF10021"/>
    </source>
</evidence>
<dbReference type="EMBL" id="PVXO01000060">
    <property type="protein sequence ID" value="PRR77729.1"/>
    <property type="molecule type" value="Genomic_DNA"/>
</dbReference>
<dbReference type="Pfam" id="PF10021">
    <property type="entry name" value="PARG_cat_microb"/>
    <property type="match status" value="1"/>
</dbReference>
<dbReference type="OrthoDB" id="9806181at2"/>
<proteinExistence type="predicted"/>
<reference evidence="2 3" key="1">
    <citation type="submission" date="2018-03" db="EMBL/GenBank/DDBJ databases">
        <title>Genome sequence of Clostridium liquoris DSM 100320.</title>
        <authorList>
            <person name="Poehlein A."/>
            <person name="Daniel R."/>
        </authorList>
    </citation>
    <scope>NUCLEOTIDE SEQUENCE [LARGE SCALE GENOMIC DNA]</scope>
    <source>
        <strain evidence="2 3">DSM 100320</strain>
    </source>
</reference>
<dbReference type="RefSeq" id="WP_106064344.1">
    <property type="nucleotide sequence ID" value="NZ_PVXO01000060.1"/>
</dbReference>
<dbReference type="PANTHER" id="PTHR35596:SF1">
    <property type="entry name" value="MICROBIAL-TYPE PARG CATALYTIC DOMAIN-CONTAINING PROTEIN"/>
    <property type="match status" value="1"/>
</dbReference>